<gene>
    <name evidence="1" type="ORF">SCAR479_11359</name>
</gene>
<dbReference type="Proteomes" id="UP001465668">
    <property type="component" value="Unassembled WGS sequence"/>
</dbReference>
<comment type="caution">
    <text evidence="1">The sequence shown here is derived from an EMBL/GenBank/DDBJ whole genome shotgun (WGS) entry which is preliminary data.</text>
</comment>
<evidence type="ECO:0000313" key="2">
    <source>
        <dbReference type="Proteomes" id="UP001465668"/>
    </source>
</evidence>
<accession>A0ABR2XEB8</accession>
<reference evidence="1 2" key="1">
    <citation type="submission" date="2024-02" db="EMBL/GenBank/DDBJ databases">
        <title>First draft genome assembly of two strains of Seiridium cardinale.</title>
        <authorList>
            <person name="Emiliani G."/>
            <person name="Scali E."/>
        </authorList>
    </citation>
    <scope>NUCLEOTIDE SEQUENCE [LARGE SCALE GENOMIC DNA]</scope>
    <source>
        <strain evidence="1 2">BM-138-000479</strain>
    </source>
</reference>
<name>A0ABR2XEB8_9PEZI</name>
<dbReference type="EMBL" id="JARVKM010000067">
    <property type="protein sequence ID" value="KAK9772040.1"/>
    <property type="molecule type" value="Genomic_DNA"/>
</dbReference>
<sequence>MHVLAHKCIDFYIQRCMAMNFARLADPTFSYHSTEPPLQPRLKRPEGIPYQPDNTGPPLWVEEQRVILNLWRLEYHAELKDTLSSGLMEWPTEDLKALEDSRPPDFFNIKSWHREEVLTVSEYIETLSGQKNDQPHPSHLETPTIVDRFDFPCAGRPSGGQGIWGSSSLTTPPVGWKFVKLMSADFKLSPLPGVTFERYRKFGFAVWDQRRLVDLGLWPSQKMLPANSGYYFRWRSILNDEESALTGS</sequence>
<evidence type="ECO:0000313" key="1">
    <source>
        <dbReference type="EMBL" id="KAK9772040.1"/>
    </source>
</evidence>
<protein>
    <submittedName>
        <fullName evidence="1">F-box domain-containing protein</fullName>
    </submittedName>
</protein>
<proteinExistence type="predicted"/>
<organism evidence="1 2">
    <name type="scientific">Seiridium cardinale</name>
    <dbReference type="NCBI Taxonomy" id="138064"/>
    <lineage>
        <taxon>Eukaryota</taxon>
        <taxon>Fungi</taxon>
        <taxon>Dikarya</taxon>
        <taxon>Ascomycota</taxon>
        <taxon>Pezizomycotina</taxon>
        <taxon>Sordariomycetes</taxon>
        <taxon>Xylariomycetidae</taxon>
        <taxon>Amphisphaeriales</taxon>
        <taxon>Sporocadaceae</taxon>
        <taxon>Seiridium</taxon>
    </lineage>
</organism>
<keyword evidence="2" id="KW-1185">Reference proteome</keyword>